<dbReference type="EMBL" id="KZ613937">
    <property type="protein sequence ID" value="PMD48015.1"/>
    <property type="molecule type" value="Genomic_DNA"/>
</dbReference>
<dbReference type="InterPro" id="IPR000073">
    <property type="entry name" value="AB_hydrolase_1"/>
</dbReference>
<name>A0A2J6SB82_HYAVF</name>
<gene>
    <name evidence="3" type="ORF">L207DRAFT_505120</name>
</gene>
<dbReference type="Pfam" id="PF00561">
    <property type="entry name" value="Abhydrolase_1"/>
    <property type="match status" value="1"/>
</dbReference>
<dbReference type="GO" id="GO:0016787">
    <property type="term" value="F:hydrolase activity"/>
    <property type="evidence" value="ECO:0007669"/>
    <property type="project" value="UniProtKB-KW"/>
</dbReference>
<organism evidence="3 4">
    <name type="scientific">Hyaloscypha variabilis (strain UAMH 11265 / GT02V1 / F)</name>
    <name type="common">Meliniomyces variabilis</name>
    <dbReference type="NCBI Taxonomy" id="1149755"/>
    <lineage>
        <taxon>Eukaryota</taxon>
        <taxon>Fungi</taxon>
        <taxon>Dikarya</taxon>
        <taxon>Ascomycota</taxon>
        <taxon>Pezizomycotina</taxon>
        <taxon>Leotiomycetes</taxon>
        <taxon>Helotiales</taxon>
        <taxon>Hyaloscyphaceae</taxon>
        <taxon>Hyaloscypha</taxon>
        <taxon>Hyaloscypha variabilis</taxon>
    </lineage>
</organism>
<dbReference type="AlphaFoldDB" id="A0A2J6SB82"/>
<feature type="region of interest" description="Disordered" evidence="1">
    <location>
        <begin position="330"/>
        <end position="349"/>
    </location>
</feature>
<dbReference type="OrthoDB" id="408373at2759"/>
<reference evidence="3 4" key="1">
    <citation type="submission" date="2016-04" db="EMBL/GenBank/DDBJ databases">
        <title>A degradative enzymes factory behind the ericoid mycorrhizal symbiosis.</title>
        <authorList>
            <consortium name="DOE Joint Genome Institute"/>
            <person name="Martino E."/>
            <person name="Morin E."/>
            <person name="Grelet G."/>
            <person name="Kuo A."/>
            <person name="Kohler A."/>
            <person name="Daghino S."/>
            <person name="Barry K."/>
            <person name="Choi C."/>
            <person name="Cichocki N."/>
            <person name="Clum A."/>
            <person name="Copeland A."/>
            <person name="Hainaut M."/>
            <person name="Haridas S."/>
            <person name="Labutti K."/>
            <person name="Lindquist E."/>
            <person name="Lipzen A."/>
            <person name="Khouja H.-R."/>
            <person name="Murat C."/>
            <person name="Ohm R."/>
            <person name="Olson A."/>
            <person name="Spatafora J."/>
            <person name="Veneault-Fourrey C."/>
            <person name="Henrissat B."/>
            <person name="Grigoriev I."/>
            <person name="Martin F."/>
            <person name="Perotto S."/>
        </authorList>
    </citation>
    <scope>NUCLEOTIDE SEQUENCE [LARGE SCALE GENOMIC DNA]</scope>
    <source>
        <strain evidence="3 4">F</strain>
    </source>
</reference>
<keyword evidence="4" id="KW-1185">Reference proteome</keyword>
<evidence type="ECO:0000256" key="1">
    <source>
        <dbReference type="SAM" id="MobiDB-lite"/>
    </source>
</evidence>
<evidence type="ECO:0000313" key="3">
    <source>
        <dbReference type="EMBL" id="PMD48015.1"/>
    </source>
</evidence>
<sequence length="349" mass="38622">MAGTGVDLLRMRLGSSPSISRAITRPNISFLSTIAGTIRIRDSGGVLPSLIFACDGPNVLEHYDAIFSLLSPSYRLICLDMPGFGFSYPSSTFDFSLHQYANVVAHAIKELKAEKVTLMFPCAWSYVAFLLAAENPELVDRLVVSQCPHWDEEQAWARRVGMNSGLLGTPVVGQLFLALASKSVADRWYQNALPTGTPTEDFAEPARKVLDSGGIFCLASLAQTWARERRTGFVVEQPTVVLWGGSDRTHRKSNPDSVLGYLKSGKVMVYPEAGHFPELEDPERLRSLLANKKLWNGLRINQMDPGAEVRVRVAERLTHEENTTVGIGILDRDHRGHLKGRRKPPDSHL</sequence>
<dbReference type="PRINTS" id="PR00111">
    <property type="entry name" value="ABHYDROLASE"/>
</dbReference>
<dbReference type="PANTHER" id="PTHR46438">
    <property type="entry name" value="ALPHA/BETA-HYDROLASES SUPERFAMILY PROTEIN"/>
    <property type="match status" value="1"/>
</dbReference>
<keyword evidence="3" id="KW-0378">Hydrolase</keyword>
<dbReference type="Proteomes" id="UP000235786">
    <property type="component" value="Unassembled WGS sequence"/>
</dbReference>
<evidence type="ECO:0000259" key="2">
    <source>
        <dbReference type="Pfam" id="PF00561"/>
    </source>
</evidence>
<dbReference type="SUPFAM" id="SSF53474">
    <property type="entry name" value="alpha/beta-Hydrolases"/>
    <property type="match status" value="1"/>
</dbReference>
<evidence type="ECO:0000313" key="4">
    <source>
        <dbReference type="Proteomes" id="UP000235786"/>
    </source>
</evidence>
<dbReference type="STRING" id="1149755.A0A2J6SB82"/>
<dbReference type="PANTHER" id="PTHR46438:SF11">
    <property type="entry name" value="LIPASE-RELATED"/>
    <property type="match status" value="1"/>
</dbReference>
<dbReference type="InterPro" id="IPR029058">
    <property type="entry name" value="AB_hydrolase_fold"/>
</dbReference>
<proteinExistence type="predicted"/>
<accession>A0A2J6SB82</accession>
<protein>
    <submittedName>
        <fullName evidence="3">Alpha/beta-hydrolase</fullName>
    </submittedName>
</protein>
<dbReference type="Gene3D" id="3.40.50.1820">
    <property type="entry name" value="alpha/beta hydrolase"/>
    <property type="match status" value="1"/>
</dbReference>
<feature type="domain" description="AB hydrolase-1" evidence="2">
    <location>
        <begin position="66"/>
        <end position="281"/>
    </location>
</feature>